<protein>
    <recommendedName>
        <fullName evidence="3">Retrovirus-related Pol polyprotein from transposon opus</fullName>
    </recommendedName>
</protein>
<dbReference type="InterPro" id="IPR053134">
    <property type="entry name" value="RNA-dir_DNA_polymerase"/>
</dbReference>
<evidence type="ECO:0000313" key="2">
    <source>
        <dbReference type="Proteomes" id="UP000499080"/>
    </source>
</evidence>
<sequence>MKLKKLLDVTSAVGLEKPISANESMYVATVQGDSPYVNLLLKFSDITKPSQPKPAVYVKHNTEHHIETRGPPVFSKARRLDPETLQAAKREFQYMVSQGWCRPSKSAWASPLHVVPEKDDWRPCGDYRRLNTQTIPDRFPIPHVHDFAHNF</sequence>
<dbReference type="EMBL" id="BGPR01039514">
    <property type="protein sequence ID" value="GBO15483.1"/>
    <property type="molecule type" value="Genomic_DNA"/>
</dbReference>
<dbReference type="InterPro" id="IPR043502">
    <property type="entry name" value="DNA/RNA_pol_sf"/>
</dbReference>
<gene>
    <name evidence="1" type="ORF">AVEN_137726_1</name>
</gene>
<dbReference type="OrthoDB" id="6436542at2759"/>
<evidence type="ECO:0008006" key="3">
    <source>
        <dbReference type="Google" id="ProtNLM"/>
    </source>
</evidence>
<keyword evidence="2" id="KW-1185">Reference proteome</keyword>
<dbReference type="Proteomes" id="UP000499080">
    <property type="component" value="Unassembled WGS sequence"/>
</dbReference>
<name>A0A4Y2URX5_ARAVE</name>
<comment type="caution">
    <text evidence="1">The sequence shown here is derived from an EMBL/GenBank/DDBJ whole genome shotgun (WGS) entry which is preliminary data.</text>
</comment>
<dbReference type="SUPFAM" id="SSF56672">
    <property type="entry name" value="DNA/RNA polymerases"/>
    <property type="match status" value="1"/>
</dbReference>
<proteinExistence type="predicted"/>
<dbReference type="PANTHER" id="PTHR24559:SF444">
    <property type="entry name" value="REVERSE TRANSCRIPTASE DOMAIN-CONTAINING PROTEIN"/>
    <property type="match status" value="1"/>
</dbReference>
<evidence type="ECO:0000313" key="1">
    <source>
        <dbReference type="EMBL" id="GBO15483.1"/>
    </source>
</evidence>
<reference evidence="1 2" key="1">
    <citation type="journal article" date="2019" name="Sci. Rep.">
        <title>Orb-weaving spider Araneus ventricosus genome elucidates the spidroin gene catalogue.</title>
        <authorList>
            <person name="Kono N."/>
            <person name="Nakamura H."/>
            <person name="Ohtoshi R."/>
            <person name="Moran D.A.P."/>
            <person name="Shinohara A."/>
            <person name="Yoshida Y."/>
            <person name="Fujiwara M."/>
            <person name="Mori M."/>
            <person name="Tomita M."/>
            <person name="Arakawa K."/>
        </authorList>
    </citation>
    <scope>NUCLEOTIDE SEQUENCE [LARGE SCALE GENOMIC DNA]</scope>
</reference>
<dbReference type="AlphaFoldDB" id="A0A4Y2URX5"/>
<dbReference type="PANTHER" id="PTHR24559">
    <property type="entry name" value="TRANSPOSON TY3-I GAG-POL POLYPROTEIN"/>
    <property type="match status" value="1"/>
</dbReference>
<organism evidence="1 2">
    <name type="scientific">Araneus ventricosus</name>
    <name type="common">Orbweaver spider</name>
    <name type="synonym">Epeira ventricosa</name>
    <dbReference type="NCBI Taxonomy" id="182803"/>
    <lineage>
        <taxon>Eukaryota</taxon>
        <taxon>Metazoa</taxon>
        <taxon>Ecdysozoa</taxon>
        <taxon>Arthropoda</taxon>
        <taxon>Chelicerata</taxon>
        <taxon>Arachnida</taxon>
        <taxon>Araneae</taxon>
        <taxon>Araneomorphae</taxon>
        <taxon>Entelegynae</taxon>
        <taxon>Araneoidea</taxon>
        <taxon>Araneidae</taxon>
        <taxon>Araneus</taxon>
    </lineage>
</organism>
<dbReference type="Gene3D" id="3.10.10.10">
    <property type="entry name" value="HIV Type 1 Reverse Transcriptase, subunit A, domain 1"/>
    <property type="match status" value="1"/>
</dbReference>
<dbReference type="GO" id="GO:0071897">
    <property type="term" value="P:DNA biosynthetic process"/>
    <property type="evidence" value="ECO:0007669"/>
    <property type="project" value="UniProtKB-ARBA"/>
</dbReference>
<accession>A0A4Y2URX5</accession>